<protein>
    <submittedName>
        <fullName evidence="1">Uncharacterized protein</fullName>
    </submittedName>
</protein>
<dbReference type="EMBL" id="JBHSGN010000024">
    <property type="protein sequence ID" value="MFC4672755.1"/>
    <property type="molecule type" value="Genomic_DNA"/>
</dbReference>
<name>A0ABV9KS19_9BACT</name>
<dbReference type="RefSeq" id="WP_379993959.1">
    <property type="nucleotide sequence ID" value="NZ_JBHSGN010000024.1"/>
</dbReference>
<gene>
    <name evidence="1" type="ORF">ACFO6W_03505</name>
</gene>
<dbReference type="Proteomes" id="UP001596023">
    <property type="component" value="Unassembled WGS sequence"/>
</dbReference>
<evidence type="ECO:0000313" key="2">
    <source>
        <dbReference type="Proteomes" id="UP001596023"/>
    </source>
</evidence>
<proteinExistence type="predicted"/>
<keyword evidence="2" id="KW-1185">Reference proteome</keyword>
<accession>A0ABV9KS19</accession>
<organism evidence="1 2">
    <name type="scientific">Dysgonomonas termitidis</name>
    <dbReference type="NCBI Taxonomy" id="1516126"/>
    <lineage>
        <taxon>Bacteria</taxon>
        <taxon>Pseudomonadati</taxon>
        <taxon>Bacteroidota</taxon>
        <taxon>Bacteroidia</taxon>
        <taxon>Bacteroidales</taxon>
        <taxon>Dysgonomonadaceae</taxon>
        <taxon>Dysgonomonas</taxon>
    </lineage>
</organism>
<reference evidence="2" key="1">
    <citation type="journal article" date="2019" name="Int. J. Syst. Evol. Microbiol.">
        <title>The Global Catalogue of Microorganisms (GCM) 10K type strain sequencing project: providing services to taxonomists for standard genome sequencing and annotation.</title>
        <authorList>
            <consortium name="The Broad Institute Genomics Platform"/>
            <consortium name="The Broad Institute Genome Sequencing Center for Infectious Disease"/>
            <person name="Wu L."/>
            <person name="Ma J."/>
        </authorList>
    </citation>
    <scope>NUCLEOTIDE SEQUENCE [LARGE SCALE GENOMIC DNA]</scope>
    <source>
        <strain evidence="2">CCUG 66188</strain>
    </source>
</reference>
<comment type="caution">
    <text evidence="1">The sequence shown here is derived from an EMBL/GenBank/DDBJ whole genome shotgun (WGS) entry which is preliminary data.</text>
</comment>
<evidence type="ECO:0000313" key="1">
    <source>
        <dbReference type="EMBL" id="MFC4672755.1"/>
    </source>
</evidence>
<sequence>MKKNLSASDIQVLEGLVNIPEDILLTLNNLGLIDTSSVLNIIIRNEYQTLIKDGSCLKKDAVILLGKKYGISKSSIEIIVYKKEMNKKKQCPSCNKEVSKYKYLKNDGLCDSCNLKK</sequence>